<dbReference type="GeneID" id="56030741"/>
<accession>A0A7D5GNE6</accession>
<dbReference type="GO" id="GO:0006567">
    <property type="term" value="P:L-threonine catabolic process"/>
    <property type="evidence" value="ECO:0007669"/>
    <property type="project" value="TreeGrafter"/>
</dbReference>
<keyword evidence="6" id="KW-1185">Reference proteome</keyword>
<evidence type="ECO:0000313" key="6">
    <source>
        <dbReference type="Proteomes" id="UP000509750"/>
    </source>
</evidence>
<dbReference type="EMBL" id="CP058529">
    <property type="protein sequence ID" value="QLG29284.1"/>
    <property type="molecule type" value="Genomic_DNA"/>
</dbReference>
<evidence type="ECO:0000313" key="5">
    <source>
        <dbReference type="EMBL" id="QLG29284.1"/>
    </source>
</evidence>
<evidence type="ECO:0000256" key="2">
    <source>
        <dbReference type="ARBA" id="ARBA00022898"/>
    </source>
</evidence>
<evidence type="ECO:0000256" key="1">
    <source>
        <dbReference type="ARBA" id="ARBA00001933"/>
    </source>
</evidence>
<dbReference type="InterPro" id="IPR036052">
    <property type="entry name" value="TrpB-like_PALP_sf"/>
</dbReference>
<protein>
    <submittedName>
        <fullName evidence="5">Pyridoxal-phosphate dependent enzyme</fullName>
    </submittedName>
</protein>
<organism evidence="5 6">
    <name type="scientific">Halorarum halophilum</name>
    <dbReference type="NCBI Taxonomy" id="2743090"/>
    <lineage>
        <taxon>Archaea</taxon>
        <taxon>Methanobacteriati</taxon>
        <taxon>Methanobacteriota</taxon>
        <taxon>Stenosarchaea group</taxon>
        <taxon>Halobacteria</taxon>
        <taxon>Halobacteriales</taxon>
        <taxon>Haloferacaceae</taxon>
        <taxon>Halorarum</taxon>
    </lineage>
</organism>
<dbReference type="GO" id="GO:0009097">
    <property type="term" value="P:isoleucine biosynthetic process"/>
    <property type="evidence" value="ECO:0007669"/>
    <property type="project" value="TreeGrafter"/>
</dbReference>
<dbReference type="AlphaFoldDB" id="A0A7D5GNE6"/>
<name>A0A7D5GNE6_9EURY</name>
<comment type="cofactor">
    <cofactor evidence="1">
        <name>pyridoxal 5'-phosphate</name>
        <dbReference type="ChEBI" id="CHEBI:597326"/>
    </cofactor>
</comment>
<evidence type="ECO:0000259" key="4">
    <source>
        <dbReference type="Pfam" id="PF00291"/>
    </source>
</evidence>
<dbReference type="InterPro" id="IPR001926">
    <property type="entry name" value="TrpB-like_PALP"/>
</dbReference>
<keyword evidence="3" id="KW-0456">Lyase</keyword>
<sequence length="398" mass="40807">METTDAFRGLGCTGCGASFDADEHGRCPECGGSLDPAYDYDTVDAREFTGDGGGVGRADDRPGHWRFDALLPFPASAGLSASEGDTPLVRTDRLAGELGVAAAYVKDEGRNPTGTFIDRGTSLAVTAAADRGVEPLALAAAGNAGQSAAAYAGRADLRSYAFVPSRTAFSNKAMVNVHGGDMRVVGGRYGDAAAAVDDQLQTEYYSLQEFTTPYRHEGAKTVAFELFADVGVPDAVVVPVGTGELLVGLVKGFGELRTVGAADALPSVYAVQPEGCAPIAAAWRADADAVEPWEGPDTIVGELEIEDPAGGDRALDALAEVDGDALTVPDGDALESAVTVCQSEVLEVGGPGGVALAGAWALAEDSELDEDDEVVVVNPDAGAKTPDVLRSHLMGQGI</sequence>
<dbReference type="Proteomes" id="UP000509750">
    <property type="component" value="Chromosome"/>
</dbReference>
<dbReference type="PANTHER" id="PTHR48078:SF6">
    <property type="entry name" value="L-THREONINE DEHYDRATASE CATABOLIC TDCB"/>
    <property type="match status" value="1"/>
</dbReference>
<gene>
    <name evidence="5" type="ORF">HUG10_17870</name>
</gene>
<keyword evidence="2" id="KW-0663">Pyridoxal phosphate</keyword>
<reference evidence="5 6" key="1">
    <citation type="submission" date="2020-07" db="EMBL/GenBank/DDBJ databases">
        <title>Gai3-2, isolated from salt lake.</title>
        <authorList>
            <person name="Cui H."/>
            <person name="Shi X."/>
        </authorList>
    </citation>
    <scope>NUCLEOTIDE SEQUENCE [LARGE SCALE GENOMIC DNA]</scope>
    <source>
        <strain evidence="5 6">Gai3-2</strain>
    </source>
</reference>
<dbReference type="Pfam" id="PF00291">
    <property type="entry name" value="PALP"/>
    <property type="match status" value="1"/>
</dbReference>
<dbReference type="SUPFAM" id="SSF53686">
    <property type="entry name" value="Tryptophan synthase beta subunit-like PLP-dependent enzymes"/>
    <property type="match status" value="1"/>
</dbReference>
<feature type="domain" description="Tryptophan synthase beta chain-like PALP" evidence="4">
    <location>
        <begin position="81"/>
        <end position="380"/>
    </location>
</feature>
<dbReference type="GO" id="GO:0006565">
    <property type="term" value="P:L-serine catabolic process"/>
    <property type="evidence" value="ECO:0007669"/>
    <property type="project" value="TreeGrafter"/>
</dbReference>
<dbReference type="InterPro" id="IPR050147">
    <property type="entry name" value="Ser/Thr_Dehydratase"/>
</dbReference>
<dbReference type="RefSeq" id="WP_179170858.1">
    <property type="nucleotide sequence ID" value="NZ_CP058529.1"/>
</dbReference>
<evidence type="ECO:0000256" key="3">
    <source>
        <dbReference type="ARBA" id="ARBA00023239"/>
    </source>
</evidence>
<dbReference type="PANTHER" id="PTHR48078">
    <property type="entry name" value="THREONINE DEHYDRATASE, MITOCHONDRIAL-RELATED"/>
    <property type="match status" value="1"/>
</dbReference>
<dbReference type="KEGG" id="halg:HUG10_17870"/>
<dbReference type="GO" id="GO:0003941">
    <property type="term" value="F:L-serine ammonia-lyase activity"/>
    <property type="evidence" value="ECO:0007669"/>
    <property type="project" value="TreeGrafter"/>
</dbReference>
<dbReference type="GO" id="GO:0004794">
    <property type="term" value="F:threonine deaminase activity"/>
    <property type="evidence" value="ECO:0007669"/>
    <property type="project" value="TreeGrafter"/>
</dbReference>
<dbReference type="Gene3D" id="3.40.50.1100">
    <property type="match status" value="2"/>
</dbReference>
<proteinExistence type="predicted"/>
<dbReference type="OrthoDB" id="341080at2157"/>